<gene>
    <name evidence="1" type="ORF">OCV99_03900</name>
</gene>
<evidence type="ECO:0000313" key="2">
    <source>
        <dbReference type="Proteomes" id="UP001652431"/>
    </source>
</evidence>
<evidence type="ECO:0000313" key="1">
    <source>
        <dbReference type="EMBL" id="MCU6685710.1"/>
    </source>
</evidence>
<keyword evidence="2" id="KW-1185">Reference proteome</keyword>
<dbReference type="EMBL" id="JAOQJU010000002">
    <property type="protein sequence ID" value="MCU6685710.1"/>
    <property type="molecule type" value="Genomic_DNA"/>
</dbReference>
<protein>
    <submittedName>
        <fullName evidence="1">Uncharacterized protein</fullName>
    </submittedName>
</protein>
<name>A0ABT2RK17_9FIRM</name>
<sequence>MEGQNGSTDTLDIKTAIQIAKILAAAPDERIPMILDVFSKAEVDIDGLDELAEWRALNKQTALIDTDAFVKELTKGRERTDGEYRIKVPEFNQFCNAKGVSARYARKHLFDSGLLRSSTDNGKTNYTCPVQDTESKKTERCVCIIANN</sequence>
<reference evidence="1 2" key="1">
    <citation type="journal article" date="2021" name="ISME Commun">
        <title>Automated analysis of genomic sequences facilitates high-throughput and comprehensive description of bacteria.</title>
        <authorList>
            <person name="Hitch T.C.A."/>
        </authorList>
    </citation>
    <scope>NUCLEOTIDE SEQUENCE [LARGE SCALE GENOMIC DNA]</scope>
    <source>
        <strain evidence="1 2">Sanger_03</strain>
    </source>
</reference>
<comment type="caution">
    <text evidence="1">The sequence shown here is derived from an EMBL/GenBank/DDBJ whole genome shotgun (WGS) entry which is preliminary data.</text>
</comment>
<dbReference type="RefSeq" id="WP_158368372.1">
    <property type="nucleotide sequence ID" value="NZ_JAOQJU010000002.1"/>
</dbReference>
<accession>A0ABT2RK17</accession>
<proteinExistence type="predicted"/>
<organism evidence="1 2">
    <name type="scientific">Dorea acetigenes</name>
    <dbReference type="NCBI Taxonomy" id="2981787"/>
    <lineage>
        <taxon>Bacteria</taxon>
        <taxon>Bacillati</taxon>
        <taxon>Bacillota</taxon>
        <taxon>Clostridia</taxon>
        <taxon>Lachnospirales</taxon>
        <taxon>Lachnospiraceae</taxon>
        <taxon>Dorea</taxon>
    </lineage>
</organism>
<dbReference type="Proteomes" id="UP001652431">
    <property type="component" value="Unassembled WGS sequence"/>
</dbReference>